<proteinExistence type="predicted"/>
<name>A0A5S5D2G4_9SPHI</name>
<accession>A0A5S5D2G4</accession>
<evidence type="ECO:0000313" key="1">
    <source>
        <dbReference type="EMBL" id="TYP89448.1"/>
    </source>
</evidence>
<organism evidence="1 2">
    <name type="scientific">Sphingobacterium allocomposti</name>
    <dbReference type="NCBI Taxonomy" id="415956"/>
    <lineage>
        <taxon>Bacteria</taxon>
        <taxon>Pseudomonadati</taxon>
        <taxon>Bacteroidota</taxon>
        <taxon>Sphingobacteriia</taxon>
        <taxon>Sphingobacteriales</taxon>
        <taxon>Sphingobacteriaceae</taxon>
        <taxon>Sphingobacterium</taxon>
    </lineage>
</organism>
<dbReference type="Proteomes" id="UP000325105">
    <property type="component" value="Unassembled WGS sequence"/>
</dbReference>
<dbReference type="AlphaFoldDB" id="A0A5S5D2G4"/>
<evidence type="ECO:0000313" key="2">
    <source>
        <dbReference type="Proteomes" id="UP000325105"/>
    </source>
</evidence>
<keyword evidence="2" id="KW-1185">Reference proteome</keyword>
<dbReference type="RefSeq" id="WP_148910041.1">
    <property type="nucleotide sequence ID" value="NZ_VNHX01000027.1"/>
</dbReference>
<gene>
    <name evidence="1" type="ORF">BC792_12749</name>
</gene>
<sequence length="69" mass="7704">MHKDLEEQQLLDHFAGLAMHASLANEELRMALIQDSRKESGISVTDYVAIDAYETAKAMLKARKEANNA</sequence>
<comment type="caution">
    <text evidence="1">The sequence shown here is derived from an EMBL/GenBank/DDBJ whole genome shotgun (WGS) entry which is preliminary data.</text>
</comment>
<protein>
    <submittedName>
        <fullName evidence="1">Uncharacterized protein</fullName>
    </submittedName>
</protein>
<reference evidence="1 2" key="1">
    <citation type="submission" date="2019-07" db="EMBL/GenBank/DDBJ databases">
        <title>Genomic Encyclopedia of Archaeal and Bacterial Type Strains, Phase II (KMG-II): from individual species to whole genera.</title>
        <authorList>
            <person name="Goeker M."/>
        </authorList>
    </citation>
    <scope>NUCLEOTIDE SEQUENCE [LARGE SCALE GENOMIC DNA]</scope>
    <source>
        <strain evidence="1 2">DSM 18850</strain>
    </source>
</reference>
<dbReference type="EMBL" id="VNHX01000027">
    <property type="protein sequence ID" value="TYP89448.1"/>
    <property type="molecule type" value="Genomic_DNA"/>
</dbReference>